<gene>
    <name evidence="1" type="ORF">CRV2_00019354</name>
</gene>
<evidence type="ECO:0000313" key="2">
    <source>
        <dbReference type="Proteomes" id="UP000836387"/>
    </source>
</evidence>
<reference evidence="1" key="2">
    <citation type="submission" date="2021-10" db="EMBL/GenBank/DDBJ databases">
        <authorList>
            <person name="Piombo E."/>
        </authorList>
    </citation>
    <scope>NUCLEOTIDE SEQUENCE</scope>
</reference>
<dbReference type="EMBL" id="CADEHS020000618">
    <property type="protein sequence ID" value="CAG9955712.1"/>
    <property type="molecule type" value="Genomic_DNA"/>
</dbReference>
<keyword evidence="2" id="KW-1185">Reference proteome</keyword>
<dbReference type="Proteomes" id="UP000836387">
    <property type="component" value="Unassembled WGS sequence"/>
</dbReference>
<proteinExistence type="predicted"/>
<sequence>MLESCLVLEMVDNAQIGGEVGREEYQGPPFSIRLLEHEIEHAGDASRRDRDRLLSLLPASYRKESGDLAAATQHVTACVEKELDLQRLASIHGWLWVAGLPLPPRPLHHQLLLSREIFVTERMDMHLVWTTGRIFLKPIPRFLLEPGFWAEYLCCAHGCDGSLDERPVLRGTQNCERQSLRQRALGFLFSYAALISHESDFRIAQDKHLLPPSVHWPKWRTFVEQLDTENVYPRIDPRFHHGELRLSRLNKIYALSQTPLRGYMARWDQYSAFFRDNFAWLASATIYIIIVLTAMQVGLATESLARNDAFQSASYGFTVFSILGPLISAALIILAFCCIFISNLKKKEAAPVTGVNHNLAKLMPACSRSKMNFPPDSPRPYSMDELSVPRLNNIHDHLWLAGRPIPARPLTYQIVSLQAITITEDIYLHLVWEPGRMFLKPLPRYLLSSAFWTEHLVCQQEQNNCLCSTN</sequence>
<name>A0ACA9UQH9_BIOOC</name>
<reference evidence="1" key="1">
    <citation type="submission" date="2020-04" db="EMBL/GenBank/DDBJ databases">
        <authorList>
            <person name="Broberg M."/>
        </authorList>
    </citation>
    <scope>NUCLEOTIDE SEQUENCE</scope>
</reference>
<protein>
    <submittedName>
        <fullName evidence="1">Uncharacterized protein</fullName>
    </submittedName>
</protein>
<comment type="caution">
    <text evidence="1">The sequence shown here is derived from an EMBL/GenBank/DDBJ whole genome shotgun (WGS) entry which is preliminary data.</text>
</comment>
<organism evidence="1 2">
    <name type="scientific">Clonostachys rosea f. rosea IK726</name>
    <dbReference type="NCBI Taxonomy" id="1349383"/>
    <lineage>
        <taxon>Eukaryota</taxon>
        <taxon>Fungi</taxon>
        <taxon>Dikarya</taxon>
        <taxon>Ascomycota</taxon>
        <taxon>Pezizomycotina</taxon>
        <taxon>Sordariomycetes</taxon>
        <taxon>Hypocreomycetidae</taxon>
        <taxon>Hypocreales</taxon>
        <taxon>Bionectriaceae</taxon>
        <taxon>Clonostachys</taxon>
    </lineage>
</organism>
<evidence type="ECO:0000313" key="1">
    <source>
        <dbReference type="EMBL" id="CAG9955712.1"/>
    </source>
</evidence>
<accession>A0ACA9UQH9</accession>